<proteinExistence type="predicted"/>
<evidence type="ECO:0000313" key="1">
    <source>
        <dbReference type="EMBL" id="CAK5280031.1"/>
    </source>
</evidence>
<accession>A0AAD2K6L0</accession>
<dbReference type="Proteomes" id="UP001295794">
    <property type="component" value="Unassembled WGS sequence"/>
</dbReference>
<dbReference type="AlphaFoldDB" id="A0AAD2K6L0"/>
<sequence length="327" mass="37392">MVGSSFSPPFAAIFSSPFMSPIAVHLRLPLDLERMIFEVAVEDRDSDMTALAIMLVAQRCRAWIEPLLYRTLVIDQGSWGLRLLLRTLEANPLHYARHIKCIRIEHYFARNEKSVGQLLSLCPQAVHLVDLSYGPTPIRHLALERICASRDTLLGCEPQAGSLSRLTHLHLLDPPHYWTRIPYTDLPSLTHLALQNYRADIRLANVPRIQEILQRCSRLERLVVVIPISRQQDHNARQILDLVDDGRLRILASNMSQSYKIWIECGERQLSFIPAGDEDEPRKIVQVETPLQFCPVSLRDMTTAFRKREDEKKNARIGMGGVEPVRV</sequence>
<dbReference type="EMBL" id="CAVNYO010000440">
    <property type="protein sequence ID" value="CAK5280031.1"/>
    <property type="molecule type" value="Genomic_DNA"/>
</dbReference>
<reference evidence="1" key="1">
    <citation type="submission" date="2023-11" db="EMBL/GenBank/DDBJ databases">
        <authorList>
            <person name="De Vega J J."/>
            <person name="De Vega J J."/>
        </authorList>
    </citation>
    <scope>NUCLEOTIDE SEQUENCE</scope>
</reference>
<keyword evidence="2" id="KW-1185">Reference proteome</keyword>
<evidence type="ECO:0000313" key="2">
    <source>
        <dbReference type="Proteomes" id="UP001295794"/>
    </source>
</evidence>
<gene>
    <name evidence="1" type="ORF">MYCIT1_LOCUS30464</name>
</gene>
<name>A0AAD2K6L0_9AGAR</name>
<protein>
    <submittedName>
        <fullName evidence="1">Uncharacterized protein</fullName>
    </submittedName>
</protein>
<comment type="caution">
    <text evidence="1">The sequence shown here is derived from an EMBL/GenBank/DDBJ whole genome shotgun (WGS) entry which is preliminary data.</text>
</comment>
<organism evidence="1 2">
    <name type="scientific">Mycena citricolor</name>
    <dbReference type="NCBI Taxonomy" id="2018698"/>
    <lineage>
        <taxon>Eukaryota</taxon>
        <taxon>Fungi</taxon>
        <taxon>Dikarya</taxon>
        <taxon>Basidiomycota</taxon>
        <taxon>Agaricomycotina</taxon>
        <taxon>Agaricomycetes</taxon>
        <taxon>Agaricomycetidae</taxon>
        <taxon>Agaricales</taxon>
        <taxon>Marasmiineae</taxon>
        <taxon>Mycenaceae</taxon>
        <taxon>Mycena</taxon>
    </lineage>
</organism>